<accession>A0A975DAR3</accession>
<protein>
    <submittedName>
        <fullName evidence="2">GAF domain-containing protein</fullName>
    </submittedName>
</protein>
<sequence length="219" mass="24774">MSVLSNNYLEQLNQWCVSHSPLLSLSYQVPLLGEGGTCSLFGELDETPFNLENELHAHELAVLKDVQSVVDWVKEKTQVDWFGVYLARHNTKNEKVLTKLAYFGEPSRAEFPLSEEFSRLSNNVTVALTGQDRVINDVTEYRNNGGEYYTCDPKVQSELCLPIFALQNEQNKNALLASEERKIVGIIDVECFATNCFDDQQKELFSAVCEKLSELLTLP</sequence>
<evidence type="ECO:0000313" key="2">
    <source>
        <dbReference type="EMBL" id="QTH63681.1"/>
    </source>
</evidence>
<proteinExistence type="predicted"/>
<name>A0A975DAR3_9GAMM</name>
<evidence type="ECO:0000259" key="1">
    <source>
        <dbReference type="Pfam" id="PF01590"/>
    </source>
</evidence>
<dbReference type="InterPro" id="IPR003018">
    <property type="entry name" value="GAF"/>
</dbReference>
<dbReference type="SUPFAM" id="SSF55781">
    <property type="entry name" value="GAF domain-like"/>
    <property type="match status" value="1"/>
</dbReference>
<organism evidence="2 3">
    <name type="scientific">Psychrosphaera ytuae</name>
    <dbReference type="NCBI Taxonomy" id="2820710"/>
    <lineage>
        <taxon>Bacteria</taxon>
        <taxon>Pseudomonadati</taxon>
        <taxon>Pseudomonadota</taxon>
        <taxon>Gammaproteobacteria</taxon>
        <taxon>Alteromonadales</taxon>
        <taxon>Pseudoalteromonadaceae</taxon>
        <taxon>Psychrosphaera</taxon>
    </lineage>
</organism>
<dbReference type="KEGG" id="psym:J1N51_13310"/>
<dbReference type="EMBL" id="CP072110">
    <property type="protein sequence ID" value="QTH63681.1"/>
    <property type="molecule type" value="Genomic_DNA"/>
</dbReference>
<evidence type="ECO:0000313" key="3">
    <source>
        <dbReference type="Proteomes" id="UP000682739"/>
    </source>
</evidence>
<dbReference type="Proteomes" id="UP000682739">
    <property type="component" value="Chromosome"/>
</dbReference>
<dbReference type="Pfam" id="PF01590">
    <property type="entry name" value="GAF"/>
    <property type="match status" value="1"/>
</dbReference>
<feature type="domain" description="GAF" evidence="1">
    <location>
        <begin position="67"/>
        <end position="212"/>
    </location>
</feature>
<gene>
    <name evidence="2" type="ORF">J1N51_13310</name>
</gene>
<dbReference type="InterPro" id="IPR029016">
    <property type="entry name" value="GAF-like_dom_sf"/>
</dbReference>
<dbReference type="Gene3D" id="3.30.450.40">
    <property type="match status" value="1"/>
</dbReference>
<reference evidence="2" key="1">
    <citation type="submission" date="2021-03" db="EMBL/GenBank/DDBJ databases">
        <title>Description of Psychrosphaera ytuae sp. nov. isolated from deep sea sediment of South China Sea.</title>
        <authorList>
            <person name="Zhang J."/>
            <person name="Xu X.-D."/>
        </authorList>
    </citation>
    <scope>NUCLEOTIDE SEQUENCE</scope>
    <source>
        <strain evidence="2">MTZ26</strain>
    </source>
</reference>
<keyword evidence="3" id="KW-1185">Reference proteome</keyword>
<dbReference type="AlphaFoldDB" id="A0A975DAR3"/>
<dbReference type="RefSeq" id="WP_208831736.1">
    <property type="nucleotide sequence ID" value="NZ_CP072110.1"/>
</dbReference>